<sequence>MSSDDAKNVDISQLDPTVETIATTLKTWLEVITTLSFQGLNRRQSTIVQPSFRILAVSTENANELKYKADNDLADALFKRFGWRVKVQSRIVEENQKQAGPQLHVILSIVGASCGSLILVFALRRNKAYVAKNLTVAIRRMSTLGKFGFQEQLSTSNEDALTASSCSTDHEIEKDSPSNVTMLSEGSAHQRPELLFSKLLEQPERALPHLEEFARTSKSTPDLSGGMATMLSEGSAHQRPELLFSKLVKEPHRPAWLEELHCRRQISAEASFGYLMDGQFVPKQGRRLGKLEDAALYSGDGARAFDRVRHDLLRWPTLRPSRHRSRYDGIGASFDGDEDLSDHAEFGPDMFPDHSSNVFERVLRYWKRRETRGKKFSDRRRSQQGISIEMELGLLSSYIQNSDFKFQPLKTVNETRFGDTIKEVGLDVAEQSMEKTGRRVFSYPSGALNGSENKLDDCTVREYDNQGENQQLLLDKPIGTEAVTETSVEKNCMDVNKTLGKFDSKREYFQKTEIYNPDKLFIGDRRWYQSRLFCTTKDQIRSGT</sequence>
<evidence type="ECO:0000313" key="2">
    <source>
        <dbReference type="EnsemblProtists" id="EKX43514"/>
    </source>
</evidence>
<accession>L1J5W9</accession>
<organism evidence="1">
    <name type="scientific">Guillardia theta (strain CCMP2712)</name>
    <name type="common">Cryptophyte</name>
    <dbReference type="NCBI Taxonomy" id="905079"/>
    <lineage>
        <taxon>Eukaryota</taxon>
        <taxon>Cryptophyceae</taxon>
        <taxon>Pyrenomonadales</taxon>
        <taxon>Geminigeraceae</taxon>
        <taxon>Guillardia</taxon>
    </lineage>
</organism>
<dbReference type="EMBL" id="JH993010">
    <property type="protein sequence ID" value="EKX43514.1"/>
    <property type="molecule type" value="Genomic_DNA"/>
</dbReference>
<dbReference type="RefSeq" id="XP_005830494.1">
    <property type="nucleotide sequence ID" value="XM_005830437.1"/>
</dbReference>
<evidence type="ECO:0000313" key="1">
    <source>
        <dbReference type="EMBL" id="EKX43514.1"/>
    </source>
</evidence>
<dbReference type="KEGG" id="gtt:GUITHDRAFT_163869"/>
<dbReference type="HOGENOM" id="CLU_501048_0_0_1"/>
<dbReference type="GeneID" id="17300058"/>
<reference evidence="3" key="2">
    <citation type="submission" date="2012-11" db="EMBL/GenBank/DDBJ databases">
        <authorList>
            <person name="Kuo A."/>
            <person name="Curtis B.A."/>
            <person name="Tanifuji G."/>
            <person name="Burki F."/>
            <person name="Gruber A."/>
            <person name="Irimia M."/>
            <person name="Maruyama S."/>
            <person name="Arias M.C."/>
            <person name="Ball S.G."/>
            <person name="Gile G.H."/>
            <person name="Hirakawa Y."/>
            <person name="Hopkins J.F."/>
            <person name="Rensing S.A."/>
            <person name="Schmutz J."/>
            <person name="Symeonidi A."/>
            <person name="Elias M."/>
            <person name="Eveleigh R.J."/>
            <person name="Herman E.K."/>
            <person name="Klute M.J."/>
            <person name="Nakayama T."/>
            <person name="Obornik M."/>
            <person name="Reyes-Prieto A."/>
            <person name="Armbrust E.V."/>
            <person name="Aves S.J."/>
            <person name="Beiko R.G."/>
            <person name="Coutinho P."/>
            <person name="Dacks J.B."/>
            <person name="Durnford D.G."/>
            <person name="Fast N.M."/>
            <person name="Green B.R."/>
            <person name="Grisdale C."/>
            <person name="Hempe F."/>
            <person name="Henrissat B."/>
            <person name="Hoppner M.P."/>
            <person name="Ishida K.-I."/>
            <person name="Kim E."/>
            <person name="Koreny L."/>
            <person name="Kroth P.G."/>
            <person name="Liu Y."/>
            <person name="Malik S.-B."/>
            <person name="Maier U.G."/>
            <person name="McRose D."/>
            <person name="Mock T."/>
            <person name="Neilson J.A."/>
            <person name="Onodera N.T."/>
            <person name="Poole A.M."/>
            <person name="Pritham E.J."/>
            <person name="Richards T.A."/>
            <person name="Rocap G."/>
            <person name="Roy S.W."/>
            <person name="Sarai C."/>
            <person name="Schaack S."/>
            <person name="Shirato S."/>
            <person name="Slamovits C.H."/>
            <person name="Spencer D.F."/>
            <person name="Suzuki S."/>
            <person name="Worden A.Z."/>
            <person name="Zauner S."/>
            <person name="Barry K."/>
            <person name="Bell C."/>
            <person name="Bharti A.K."/>
            <person name="Crow J.A."/>
            <person name="Grimwood J."/>
            <person name="Kramer R."/>
            <person name="Lindquist E."/>
            <person name="Lucas S."/>
            <person name="Salamov A."/>
            <person name="McFadden G.I."/>
            <person name="Lane C.E."/>
            <person name="Keeling P.J."/>
            <person name="Gray M.W."/>
            <person name="Grigoriev I.V."/>
            <person name="Archibald J.M."/>
        </authorList>
    </citation>
    <scope>NUCLEOTIDE SEQUENCE</scope>
    <source>
        <strain evidence="3">CCMP2712</strain>
    </source>
</reference>
<keyword evidence="3" id="KW-1185">Reference proteome</keyword>
<dbReference type="Proteomes" id="UP000011087">
    <property type="component" value="Unassembled WGS sequence"/>
</dbReference>
<protein>
    <submittedName>
        <fullName evidence="1 2">Uncharacterized protein</fullName>
    </submittedName>
</protein>
<dbReference type="PaxDb" id="55529-EKX43514"/>
<gene>
    <name evidence="1" type="ORF">GUITHDRAFT_163869</name>
</gene>
<dbReference type="AlphaFoldDB" id="L1J5W9"/>
<evidence type="ECO:0000313" key="3">
    <source>
        <dbReference type="Proteomes" id="UP000011087"/>
    </source>
</evidence>
<reference evidence="2" key="3">
    <citation type="submission" date="2016-03" db="UniProtKB">
        <authorList>
            <consortium name="EnsemblProtists"/>
        </authorList>
    </citation>
    <scope>IDENTIFICATION</scope>
</reference>
<name>L1J5W9_GUITC</name>
<proteinExistence type="predicted"/>
<dbReference type="EnsemblProtists" id="EKX43514">
    <property type="protein sequence ID" value="EKX43514"/>
    <property type="gene ID" value="GUITHDRAFT_163869"/>
</dbReference>
<reference evidence="1 3" key="1">
    <citation type="journal article" date="2012" name="Nature">
        <title>Algal genomes reveal evolutionary mosaicism and the fate of nucleomorphs.</title>
        <authorList>
            <consortium name="DOE Joint Genome Institute"/>
            <person name="Curtis B.A."/>
            <person name="Tanifuji G."/>
            <person name="Burki F."/>
            <person name="Gruber A."/>
            <person name="Irimia M."/>
            <person name="Maruyama S."/>
            <person name="Arias M.C."/>
            <person name="Ball S.G."/>
            <person name="Gile G.H."/>
            <person name="Hirakawa Y."/>
            <person name="Hopkins J.F."/>
            <person name="Kuo A."/>
            <person name="Rensing S.A."/>
            <person name="Schmutz J."/>
            <person name="Symeonidi A."/>
            <person name="Elias M."/>
            <person name="Eveleigh R.J."/>
            <person name="Herman E.K."/>
            <person name="Klute M.J."/>
            <person name="Nakayama T."/>
            <person name="Obornik M."/>
            <person name="Reyes-Prieto A."/>
            <person name="Armbrust E.V."/>
            <person name="Aves S.J."/>
            <person name="Beiko R.G."/>
            <person name="Coutinho P."/>
            <person name="Dacks J.B."/>
            <person name="Durnford D.G."/>
            <person name="Fast N.M."/>
            <person name="Green B.R."/>
            <person name="Grisdale C.J."/>
            <person name="Hempel F."/>
            <person name="Henrissat B."/>
            <person name="Hoppner M.P."/>
            <person name="Ishida K."/>
            <person name="Kim E."/>
            <person name="Koreny L."/>
            <person name="Kroth P.G."/>
            <person name="Liu Y."/>
            <person name="Malik S.B."/>
            <person name="Maier U.G."/>
            <person name="McRose D."/>
            <person name="Mock T."/>
            <person name="Neilson J.A."/>
            <person name="Onodera N.T."/>
            <person name="Poole A.M."/>
            <person name="Pritham E.J."/>
            <person name="Richards T.A."/>
            <person name="Rocap G."/>
            <person name="Roy S.W."/>
            <person name="Sarai C."/>
            <person name="Schaack S."/>
            <person name="Shirato S."/>
            <person name="Slamovits C.H."/>
            <person name="Spencer D.F."/>
            <person name="Suzuki S."/>
            <person name="Worden A.Z."/>
            <person name="Zauner S."/>
            <person name="Barry K."/>
            <person name="Bell C."/>
            <person name="Bharti A.K."/>
            <person name="Crow J.A."/>
            <person name="Grimwood J."/>
            <person name="Kramer R."/>
            <person name="Lindquist E."/>
            <person name="Lucas S."/>
            <person name="Salamov A."/>
            <person name="McFadden G.I."/>
            <person name="Lane C.E."/>
            <person name="Keeling P.J."/>
            <person name="Gray M.W."/>
            <person name="Grigoriev I.V."/>
            <person name="Archibald J.M."/>
        </authorList>
    </citation>
    <scope>NUCLEOTIDE SEQUENCE</scope>
    <source>
        <strain evidence="1 3">CCMP2712</strain>
    </source>
</reference>